<name>A0ABT1FZ51_9CORY</name>
<dbReference type="InterPro" id="IPR000587">
    <property type="entry name" value="Creatinase_N"/>
</dbReference>
<proteinExistence type="inferred from homology"/>
<sequence length="371" mass="38796">MPFFSSEAYATRRQAVSEALAGTYSAGLIVGTGPEFTYLTGSAMGSHERLTALVFRPDGAVLAVAPLTDIDTLRAEAELAGVELAGWRDGESPYALVAEFLGADTAYTPVDIAPGLTADHIFALQGYLSKTRLVAPEIGACFTSKDAVEIAELTKAGAAIDRVHAQVPALLTPGRTEAEIAAEIADLILAEHARAEFIIVGSGPNGANPHHDYSDRVLEAGDIVVVDIGGPLESGYNSDCTRTYVAGGDPSQADPEALEAYAVLKRAQAAAVAAARPGITAGELDAVARDILAEAGYGEYFTHRLGHGIGLAVHEAPFIIGGRDVVLREGMAFSIEPGIYIPGRFGMRIEDIVVLTAEGAIALNTQPKDLR</sequence>
<keyword evidence="6" id="KW-0645">Protease</keyword>
<dbReference type="InterPro" id="IPR029149">
    <property type="entry name" value="Creatin/AminoP/Spt16_N"/>
</dbReference>
<dbReference type="InterPro" id="IPR001131">
    <property type="entry name" value="Peptidase_M24B_aminopep-P_CS"/>
</dbReference>
<comment type="caution">
    <text evidence="6">The sequence shown here is derived from an EMBL/GenBank/DDBJ whole genome shotgun (WGS) entry which is preliminary data.</text>
</comment>
<dbReference type="Pfam" id="PF00557">
    <property type="entry name" value="Peptidase_M24"/>
    <property type="match status" value="1"/>
</dbReference>
<accession>A0ABT1FZ51</accession>
<keyword evidence="7" id="KW-1185">Reference proteome</keyword>
<evidence type="ECO:0000256" key="3">
    <source>
        <dbReference type="RuleBase" id="RU000590"/>
    </source>
</evidence>
<dbReference type="SUPFAM" id="SSF55920">
    <property type="entry name" value="Creatinase/aminopeptidase"/>
    <property type="match status" value="1"/>
</dbReference>
<protein>
    <submittedName>
        <fullName evidence="6">Aminopeptidase P family protein</fullName>
    </submittedName>
</protein>
<gene>
    <name evidence="6" type="ORF">M5J20_02365</name>
</gene>
<keyword evidence="2" id="KW-0378">Hydrolase</keyword>
<dbReference type="RefSeq" id="WP_253575986.1">
    <property type="nucleotide sequence ID" value="NZ_JAMFTQ010000002.1"/>
</dbReference>
<dbReference type="SUPFAM" id="SSF53092">
    <property type="entry name" value="Creatinase/prolidase N-terminal domain"/>
    <property type="match status" value="1"/>
</dbReference>
<reference evidence="6" key="1">
    <citation type="submission" date="2022-05" db="EMBL/GenBank/DDBJ databases">
        <title>Corynebacterium sp. TA-R-1 sp. nov., isolated from human feces.</title>
        <authorList>
            <person name="Shamsuzzaman M."/>
            <person name="Dahal R.H."/>
        </authorList>
    </citation>
    <scope>NUCLEOTIDE SEQUENCE</scope>
    <source>
        <strain evidence="6">TA-R-1</strain>
    </source>
</reference>
<dbReference type="InterPro" id="IPR000994">
    <property type="entry name" value="Pept_M24"/>
</dbReference>
<dbReference type="Gene3D" id="3.40.350.10">
    <property type="entry name" value="Creatinase/prolidase N-terminal domain"/>
    <property type="match status" value="1"/>
</dbReference>
<evidence type="ECO:0000256" key="1">
    <source>
        <dbReference type="ARBA" id="ARBA00022723"/>
    </source>
</evidence>
<evidence type="ECO:0000259" key="5">
    <source>
        <dbReference type="Pfam" id="PF01321"/>
    </source>
</evidence>
<dbReference type="InterPro" id="IPR050659">
    <property type="entry name" value="Peptidase_M24B"/>
</dbReference>
<dbReference type="InterPro" id="IPR036005">
    <property type="entry name" value="Creatinase/aminopeptidase-like"/>
</dbReference>
<feature type="domain" description="Peptidase M24" evidence="4">
    <location>
        <begin position="152"/>
        <end position="357"/>
    </location>
</feature>
<feature type="domain" description="Creatinase N-terminal" evidence="5">
    <location>
        <begin position="12"/>
        <end position="113"/>
    </location>
</feature>
<comment type="similarity">
    <text evidence="3">Belongs to the peptidase M24B family.</text>
</comment>
<keyword evidence="6" id="KW-0031">Aminopeptidase</keyword>
<dbReference type="PROSITE" id="PS00491">
    <property type="entry name" value="PROLINE_PEPTIDASE"/>
    <property type="match status" value="1"/>
</dbReference>
<dbReference type="Gene3D" id="3.90.230.10">
    <property type="entry name" value="Creatinase/methionine aminopeptidase superfamily"/>
    <property type="match status" value="1"/>
</dbReference>
<dbReference type="GO" id="GO:0004177">
    <property type="term" value="F:aminopeptidase activity"/>
    <property type="evidence" value="ECO:0007669"/>
    <property type="project" value="UniProtKB-KW"/>
</dbReference>
<evidence type="ECO:0000256" key="2">
    <source>
        <dbReference type="ARBA" id="ARBA00022801"/>
    </source>
</evidence>
<evidence type="ECO:0000313" key="6">
    <source>
        <dbReference type="EMBL" id="MCP1387036.1"/>
    </source>
</evidence>
<organism evidence="6 7">
    <name type="scientific">Corynebacterium stercoris</name>
    <dbReference type="NCBI Taxonomy" id="2943490"/>
    <lineage>
        <taxon>Bacteria</taxon>
        <taxon>Bacillati</taxon>
        <taxon>Actinomycetota</taxon>
        <taxon>Actinomycetes</taxon>
        <taxon>Mycobacteriales</taxon>
        <taxon>Corynebacteriaceae</taxon>
        <taxon>Corynebacterium</taxon>
    </lineage>
</organism>
<dbReference type="PANTHER" id="PTHR46112:SF3">
    <property type="entry name" value="AMINOPEPTIDASE YPDF"/>
    <property type="match status" value="1"/>
</dbReference>
<dbReference type="Pfam" id="PF01321">
    <property type="entry name" value="Creatinase_N"/>
    <property type="match status" value="1"/>
</dbReference>
<evidence type="ECO:0000259" key="4">
    <source>
        <dbReference type="Pfam" id="PF00557"/>
    </source>
</evidence>
<dbReference type="EMBL" id="JAMFTQ010000002">
    <property type="protein sequence ID" value="MCP1387036.1"/>
    <property type="molecule type" value="Genomic_DNA"/>
</dbReference>
<dbReference type="Proteomes" id="UP001204000">
    <property type="component" value="Unassembled WGS sequence"/>
</dbReference>
<keyword evidence="1 3" id="KW-0479">Metal-binding</keyword>
<evidence type="ECO:0000313" key="7">
    <source>
        <dbReference type="Proteomes" id="UP001204000"/>
    </source>
</evidence>
<dbReference type="PANTHER" id="PTHR46112">
    <property type="entry name" value="AMINOPEPTIDASE"/>
    <property type="match status" value="1"/>
</dbReference>